<reference evidence="3" key="1">
    <citation type="submission" date="2022-10" db="EMBL/GenBank/DDBJ databases">
        <authorList>
            <person name="Yu W.X."/>
        </authorList>
    </citation>
    <scope>NUCLEOTIDE SEQUENCE</scope>
    <source>
        <strain evidence="3">AAT</strain>
    </source>
</reference>
<dbReference type="GO" id="GO:0003676">
    <property type="term" value="F:nucleic acid binding"/>
    <property type="evidence" value="ECO:0007669"/>
    <property type="project" value="InterPro"/>
</dbReference>
<evidence type="ECO:0000313" key="3">
    <source>
        <dbReference type="EMBL" id="MCW3786968.1"/>
    </source>
</evidence>
<accession>A0AAE3M4N0</accession>
<comment type="caution">
    <text evidence="3">The sequence shown here is derived from an EMBL/GenBank/DDBJ whole genome shotgun (WGS) entry which is preliminary data.</text>
</comment>
<dbReference type="InterPro" id="IPR003156">
    <property type="entry name" value="DHHA1_dom"/>
</dbReference>
<dbReference type="InterPro" id="IPR051319">
    <property type="entry name" value="Oligoribo/pAp-PDE_c-di-AMP_PDE"/>
</dbReference>
<dbReference type="Pfam" id="PF01368">
    <property type="entry name" value="DHH"/>
    <property type="match status" value="1"/>
</dbReference>
<dbReference type="InterPro" id="IPR001667">
    <property type="entry name" value="DDH_dom"/>
</dbReference>
<dbReference type="Pfam" id="PF02272">
    <property type="entry name" value="DHHA1"/>
    <property type="match status" value="1"/>
</dbReference>
<gene>
    <name evidence="3" type="ORF">OM075_10845</name>
</gene>
<sequence length="343" mass="38701">MIDSKILDKLKAEVSNIENIVIIPHLNPDGDAMGSSLGLKNVLMKMGKEAQVVTPSGFPKFLSWMKGADDVIIFEEDKKKAEDRIKEANALIFVDFNSLKRISDLSTAVSESTALKVMIDHHPYPEEIADIMISVPQSSSTCELVYQVIGKCGWEEFVNSDAAECFYTGIMTDTGSLSYNSSNPDTYRIVANLLEKNIEKDKIHELVFHSNSFHRMKLLGHVLGEKMFLLPEQQAAFLWLDKQELEDFSFQPGDTEGFVNYPLGIEGINISAFFMEKDGKIKCSFRSRGDFPVNQFSELNFNGGGHRNAAGGESQLNMEQTIEKFKSEIEKFYKQYKEDRNND</sequence>
<evidence type="ECO:0000259" key="1">
    <source>
        <dbReference type="Pfam" id="PF01368"/>
    </source>
</evidence>
<evidence type="ECO:0000313" key="4">
    <source>
        <dbReference type="Proteomes" id="UP001209229"/>
    </source>
</evidence>
<name>A0AAE3M4N0_9BACT</name>
<dbReference type="EMBL" id="JAPDPJ010000021">
    <property type="protein sequence ID" value="MCW3786968.1"/>
    <property type="molecule type" value="Genomic_DNA"/>
</dbReference>
<feature type="domain" description="DHHA1" evidence="2">
    <location>
        <begin position="248"/>
        <end position="334"/>
    </location>
</feature>
<dbReference type="SUPFAM" id="SSF64182">
    <property type="entry name" value="DHH phosphoesterases"/>
    <property type="match status" value="1"/>
</dbReference>
<dbReference type="AlphaFoldDB" id="A0AAE3M4N0"/>
<dbReference type="RefSeq" id="WP_301190533.1">
    <property type="nucleotide sequence ID" value="NZ_JAPDPJ010000021.1"/>
</dbReference>
<protein>
    <submittedName>
        <fullName evidence="3">Bifunctional oligoribonuclease/PAP phosphatase NrnA</fullName>
    </submittedName>
</protein>
<dbReference type="PANTHER" id="PTHR47618:SF1">
    <property type="entry name" value="BIFUNCTIONAL OLIGORIBONUCLEASE AND PAP PHOSPHATASE NRNA"/>
    <property type="match status" value="1"/>
</dbReference>
<dbReference type="Proteomes" id="UP001209229">
    <property type="component" value="Unassembled WGS sequence"/>
</dbReference>
<organism evidence="3 4">
    <name type="scientific">Plebeiibacterium sediminum</name>
    <dbReference type="NCBI Taxonomy" id="2992112"/>
    <lineage>
        <taxon>Bacteria</taxon>
        <taxon>Pseudomonadati</taxon>
        <taxon>Bacteroidota</taxon>
        <taxon>Bacteroidia</taxon>
        <taxon>Marinilabiliales</taxon>
        <taxon>Marinilabiliaceae</taxon>
        <taxon>Plebeiibacterium</taxon>
    </lineage>
</organism>
<proteinExistence type="predicted"/>
<dbReference type="InterPro" id="IPR038763">
    <property type="entry name" value="DHH_sf"/>
</dbReference>
<dbReference type="Gene3D" id="3.90.1640.10">
    <property type="entry name" value="inorganic pyrophosphatase (n-terminal core)"/>
    <property type="match status" value="1"/>
</dbReference>
<evidence type="ECO:0000259" key="2">
    <source>
        <dbReference type="Pfam" id="PF02272"/>
    </source>
</evidence>
<keyword evidence="4" id="KW-1185">Reference proteome</keyword>
<dbReference type="PANTHER" id="PTHR47618">
    <property type="entry name" value="BIFUNCTIONAL OLIGORIBONUCLEASE AND PAP PHOSPHATASE NRNA"/>
    <property type="match status" value="1"/>
</dbReference>
<feature type="domain" description="DDH" evidence="1">
    <location>
        <begin position="19"/>
        <end position="170"/>
    </location>
</feature>
<dbReference type="Gene3D" id="3.10.310.30">
    <property type="match status" value="1"/>
</dbReference>